<dbReference type="RefSeq" id="WP_031538495.1">
    <property type="nucleotide sequence ID" value="NZ_JBBMFN010000086.1"/>
</dbReference>
<reference evidence="4 5" key="1">
    <citation type="submission" date="2024-03" db="EMBL/GenBank/DDBJ databases">
        <title>Human intestinal bacterial collection.</title>
        <authorList>
            <person name="Pauvert C."/>
            <person name="Hitch T.C.A."/>
            <person name="Clavel T."/>
        </authorList>
    </citation>
    <scope>NUCLEOTIDE SEQUENCE [LARGE SCALE GENOMIC DNA]</scope>
    <source>
        <strain evidence="4 5">CLA-SR-H024</strain>
    </source>
</reference>
<keyword evidence="4" id="KW-0328">Glycosyltransferase</keyword>
<protein>
    <submittedName>
        <fullName evidence="4">Glycosyltransferase family 2 protein</fullName>
        <ecNumber evidence="4">2.4.-.-</ecNumber>
    </submittedName>
</protein>
<comment type="similarity">
    <text evidence="1">Belongs to the glycosyltransferase 2 family.</text>
</comment>
<dbReference type="SUPFAM" id="SSF53448">
    <property type="entry name" value="Nucleotide-diphospho-sugar transferases"/>
    <property type="match status" value="1"/>
</dbReference>
<dbReference type="CDD" id="cd00761">
    <property type="entry name" value="Glyco_tranf_GTA_type"/>
    <property type="match status" value="1"/>
</dbReference>
<dbReference type="GO" id="GO:0016757">
    <property type="term" value="F:glycosyltransferase activity"/>
    <property type="evidence" value="ECO:0007669"/>
    <property type="project" value="UniProtKB-KW"/>
</dbReference>
<name>A0ABV1F4C4_9BACI</name>
<proteinExistence type="inferred from homology"/>
<dbReference type="Proteomes" id="UP001465426">
    <property type="component" value="Unassembled WGS sequence"/>
</dbReference>
<feature type="domain" description="Glycosyltransferase 2-like" evidence="2">
    <location>
        <begin position="27"/>
        <end position="155"/>
    </location>
</feature>
<accession>A0ABV1F4C4</accession>
<evidence type="ECO:0000259" key="3">
    <source>
        <dbReference type="Pfam" id="PF22181"/>
    </source>
</evidence>
<dbReference type="InterPro" id="IPR029044">
    <property type="entry name" value="Nucleotide-diphossugar_trans"/>
</dbReference>
<comment type="caution">
    <text evidence="4">The sequence shown here is derived from an EMBL/GenBank/DDBJ whole genome shotgun (WGS) entry which is preliminary data.</text>
</comment>
<dbReference type="PANTHER" id="PTHR22916">
    <property type="entry name" value="GLYCOSYLTRANSFERASE"/>
    <property type="match status" value="1"/>
</dbReference>
<gene>
    <name evidence="4" type="ORF">WMO63_21500</name>
</gene>
<keyword evidence="5" id="KW-1185">Reference proteome</keyword>
<evidence type="ECO:0000259" key="2">
    <source>
        <dbReference type="Pfam" id="PF00535"/>
    </source>
</evidence>
<dbReference type="Gene3D" id="3.90.550.10">
    <property type="entry name" value="Spore Coat Polysaccharide Biosynthesis Protein SpsA, Chain A"/>
    <property type="match status" value="1"/>
</dbReference>
<evidence type="ECO:0000313" key="5">
    <source>
        <dbReference type="Proteomes" id="UP001465426"/>
    </source>
</evidence>
<evidence type="ECO:0000256" key="1">
    <source>
        <dbReference type="ARBA" id="ARBA00006739"/>
    </source>
</evidence>
<dbReference type="EMBL" id="JBBMFN010000086">
    <property type="protein sequence ID" value="MEQ2468238.1"/>
    <property type="molecule type" value="Genomic_DNA"/>
</dbReference>
<dbReference type="Pfam" id="PF22181">
    <property type="entry name" value="TarS_linker"/>
    <property type="match status" value="1"/>
</dbReference>
<dbReference type="EC" id="2.4.-.-" evidence="4"/>
<organism evidence="4 5">
    <name type="scientific">Niallia hominis</name>
    <dbReference type="NCBI Taxonomy" id="3133173"/>
    <lineage>
        <taxon>Bacteria</taxon>
        <taxon>Bacillati</taxon>
        <taxon>Bacillota</taxon>
        <taxon>Bacilli</taxon>
        <taxon>Bacillales</taxon>
        <taxon>Bacillaceae</taxon>
        <taxon>Niallia</taxon>
    </lineage>
</organism>
<keyword evidence="4" id="KW-0808">Transferase</keyword>
<evidence type="ECO:0000313" key="4">
    <source>
        <dbReference type="EMBL" id="MEQ2468238.1"/>
    </source>
</evidence>
<sequence length="631" mass="72152">MNRKLRSIKELFLSLGSSKKEKLVKISVMIPTYNTDPEALDRLIKSIDAQTMSMDEYEIIFIDDGSTTNIYEVLKELATERSNIIVQQIPNSGWGSRPRNVGTKLASGHYILYLDHDDTVFPETFEKVYEYGIANNADVVNAKEVRTKGWSWGWDQFKENNPSAEKLGIQSLLPMTPHKFYRREFLLENDITFNEGARVLWEDVYFNTKVFSCGAKVAILADYPSYYWIDTGANNSSSFGRDPHEKWEQIRKLITFFTETISNKEDLDFMLKHWYQSRVLGILGAWLLDKSEDRIQIEFDYAKKVAEDLIPLYIDDELNKINQLRSYLLRNNNLEALKELAKNDKGITARPYAKNVQWQDGLLTLDVETEMSVDEKRPYLLEYTEERIFRAIPSDLKQIIPDHYLDLTEEIKDNSFKASIKDRNTRVTWETPVSSSRVEIRHLPESKITFKGNMQFSINMENAAMGSPLRKSPWDIAARFSALGMTFHRGIVGSEGYIEAALVNGRTAVSYTNKSQLLSLDIGSKVHSIVSVANPQNEDLQIEKEKDQRTITIELPNVQVFGETKIKGSIILKEMGDGDNNQERKVKAFLIGDGKQAKVVATFDIPVGEYSITTVFEGRKSKLDSLILSIS</sequence>
<dbReference type="InterPro" id="IPR001173">
    <property type="entry name" value="Glyco_trans_2-like"/>
</dbReference>
<dbReference type="Pfam" id="PF00535">
    <property type="entry name" value="Glycos_transf_2"/>
    <property type="match status" value="1"/>
</dbReference>
<feature type="domain" description="TarS/TarP linker" evidence="3">
    <location>
        <begin position="243"/>
        <end position="341"/>
    </location>
</feature>
<dbReference type="PANTHER" id="PTHR22916:SF3">
    <property type="entry name" value="UDP-GLCNAC:BETAGAL BETA-1,3-N-ACETYLGLUCOSAMINYLTRANSFERASE-LIKE PROTEIN 1"/>
    <property type="match status" value="1"/>
</dbReference>
<dbReference type="InterPro" id="IPR054028">
    <property type="entry name" value="TarS/TarP_linker"/>
</dbReference>